<keyword evidence="2" id="KW-1185">Reference proteome</keyword>
<organism evidence="1 2">
    <name type="scientific">Pseudooceanicola spongiae</name>
    <dbReference type="NCBI Taxonomy" id="2613965"/>
    <lineage>
        <taxon>Bacteria</taxon>
        <taxon>Pseudomonadati</taxon>
        <taxon>Pseudomonadota</taxon>
        <taxon>Alphaproteobacteria</taxon>
        <taxon>Rhodobacterales</taxon>
        <taxon>Paracoccaceae</taxon>
        <taxon>Pseudooceanicola</taxon>
    </lineage>
</organism>
<gene>
    <name evidence="1" type="ORF">F3W81_05750</name>
</gene>
<protein>
    <submittedName>
        <fullName evidence="1">Uncharacterized protein</fullName>
    </submittedName>
</protein>
<evidence type="ECO:0000313" key="1">
    <source>
        <dbReference type="EMBL" id="QOL80368.1"/>
    </source>
</evidence>
<evidence type="ECO:0000313" key="2">
    <source>
        <dbReference type="Proteomes" id="UP000594118"/>
    </source>
</evidence>
<sequence>MTLNIEEEIDQRIAAMEAEPQASSGVEHVRREILFINDVIHTTGVEARGGIRSLAQIEVYGHATPSSTVRRGIIRFRPEAELRAPISKKATKRSAFG</sequence>
<dbReference type="KEGG" id="pshq:F3W81_05750"/>
<dbReference type="Proteomes" id="UP000594118">
    <property type="component" value="Chromosome"/>
</dbReference>
<proteinExistence type="predicted"/>
<name>A0A7L9WLF6_9RHOB</name>
<accession>A0A7L9WLF6</accession>
<dbReference type="EMBL" id="CP045201">
    <property type="protein sequence ID" value="QOL80368.1"/>
    <property type="molecule type" value="Genomic_DNA"/>
</dbReference>
<reference evidence="1 2" key="1">
    <citation type="submission" date="2019-10" db="EMBL/GenBank/DDBJ databases">
        <title>Pseudopuniceibacterium sp. HQ09 islated from Antarctica.</title>
        <authorList>
            <person name="Liao L."/>
            <person name="Su S."/>
            <person name="Chen B."/>
            <person name="Yu Y."/>
        </authorList>
    </citation>
    <scope>NUCLEOTIDE SEQUENCE [LARGE SCALE GENOMIC DNA]</scope>
    <source>
        <strain evidence="1 2">HQ09</strain>
    </source>
</reference>
<dbReference type="AlphaFoldDB" id="A0A7L9WLF6"/>
<dbReference type="RefSeq" id="WP_193082686.1">
    <property type="nucleotide sequence ID" value="NZ_CP045201.1"/>
</dbReference>